<dbReference type="InterPro" id="IPR036388">
    <property type="entry name" value="WH-like_DNA-bd_sf"/>
</dbReference>
<keyword evidence="6" id="KW-1185">Reference proteome</keyword>
<organism evidence="5 6">
    <name type="scientific">Marinihelvus fidelis</name>
    <dbReference type="NCBI Taxonomy" id="2613842"/>
    <lineage>
        <taxon>Bacteria</taxon>
        <taxon>Pseudomonadati</taxon>
        <taxon>Pseudomonadota</taxon>
        <taxon>Gammaproteobacteria</taxon>
        <taxon>Chromatiales</taxon>
        <taxon>Wenzhouxiangellaceae</taxon>
        <taxon>Marinihelvus</taxon>
    </lineage>
</organism>
<protein>
    <submittedName>
        <fullName evidence="5">Helix-turn-helix transcriptional regulator</fullName>
    </submittedName>
</protein>
<dbReference type="InterPro" id="IPR011991">
    <property type="entry name" value="ArsR-like_HTH"/>
</dbReference>
<keyword evidence="2" id="KW-0238">DNA-binding</keyword>
<dbReference type="CDD" id="cd00090">
    <property type="entry name" value="HTH_ARSR"/>
    <property type="match status" value="1"/>
</dbReference>
<dbReference type="PANTHER" id="PTHR43132">
    <property type="entry name" value="ARSENICAL RESISTANCE OPERON REPRESSOR ARSR-RELATED"/>
    <property type="match status" value="1"/>
</dbReference>
<reference evidence="5 6" key="1">
    <citation type="submission" date="2019-09" db="EMBL/GenBank/DDBJ databases">
        <title>Wenzhouxiangella sp. Genome sequencing and assembly.</title>
        <authorList>
            <person name="Zhang R."/>
        </authorList>
    </citation>
    <scope>NUCLEOTIDE SEQUENCE [LARGE SCALE GENOMIC DNA]</scope>
    <source>
        <strain evidence="5 6">W260</strain>
    </source>
</reference>
<dbReference type="SUPFAM" id="SSF46785">
    <property type="entry name" value="Winged helix' DNA-binding domain"/>
    <property type="match status" value="1"/>
</dbReference>
<dbReference type="GO" id="GO:0003677">
    <property type="term" value="F:DNA binding"/>
    <property type="evidence" value="ECO:0007669"/>
    <property type="project" value="UniProtKB-KW"/>
</dbReference>
<dbReference type="Pfam" id="PF12840">
    <property type="entry name" value="HTH_20"/>
    <property type="match status" value="1"/>
</dbReference>
<evidence type="ECO:0000313" key="5">
    <source>
        <dbReference type="EMBL" id="KAA9133243.1"/>
    </source>
</evidence>
<evidence type="ECO:0000256" key="1">
    <source>
        <dbReference type="ARBA" id="ARBA00023015"/>
    </source>
</evidence>
<name>A0A5N0TDS0_9GAMM</name>
<dbReference type="EMBL" id="VYXP01000002">
    <property type="protein sequence ID" value="KAA9133243.1"/>
    <property type="molecule type" value="Genomic_DNA"/>
</dbReference>
<dbReference type="InterPro" id="IPR001845">
    <property type="entry name" value="HTH_ArsR_DNA-bd_dom"/>
</dbReference>
<dbReference type="InterPro" id="IPR036390">
    <property type="entry name" value="WH_DNA-bd_sf"/>
</dbReference>
<evidence type="ECO:0000256" key="3">
    <source>
        <dbReference type="ARBA" id="ARBA00023163"/>
    </source>
</evidence>
<gene>
    <name evidence="5" type="ORF">F3N42_02480</name>
</gene>
<sequence>MEINEATRAFSALAQDSRLAAFRRLVQAGPEGLPSGDLARELGVPANTLSTHLSILANAGLVSSRREGRNVFYQADFQGVRRMLDYLLEDCCQGAPEVCGPLLDRLQSPS</sequence>
<accession>A0A5N0TDS0</accession>
<dbReference type="PRINTS" id="PR00778">
    <property type="entry name" value="HTHARSR"/>
</dbReference>
<dbReference type="PANTHER" id="PTHR43132:SF2">
    <property type="entry name" value="ARSENICAL RESISTANCE OPERON REPRESSOR ARSR-RELATED"/>
    <property type="match status" value="1"/>
</dbReference>
<dbReference type="SMART" id="SM00418">
    <property type="entry name" value="HTH_ARSR"/>
    <property type="match status" value="1"/>
</dbReference>
<dbReference type="NCBIfam" id="NF033788">
    <property type="entry name" value="HTH_metalloreg"/>
    <property type="match status" value="1"/>
</dbReference>
<keyword evidence="3" id="KW-0804">Transcription</keyword>
<dbReference type="Proteomes" id="UP000325372">
    <property type="component" value="Unassembled WGS sequence"/>
</dbReference>
<dbReference type="InterPro" id="IPR051011">
    <property type="entry name" value="Metal_resp_trans_reg"/>
</dbReference>
<dbReference type="PROSITE" id="PS50987">
    <property type="entry name" value="HTH_ARSR_2"/>
    <property type="match status" value="1"/>
</dbReference>
<evidence type="ECO:0000256" key="2">
    <source>
        <dbReference type="ARBA" id="ARBA00023125"/>
    </source>
</evidence>
<dbReference type="RefSeq" id="WP_150862801.1">
    <property type="nucleotide sequence ID" value="NZ_VYXP01000002.1"/>
</dbReference>
<dbReference type="AlphaFoldDB" id="A0A5N0TDS0"/>
<evidence type="ECO:0000313" key="6">
    <source>
        <dbReference type="Proteomes" id="UP000325372"/>
    </source>
</evidence>
<keyword evidence="1" id="KW-0805">Transcription regulation</keyword>
<dbReference type="GO" id="GO:0003700">
    <property type="term" value="F:DNA-binding transcription factor activity"/>
    <property type="evidence" value="ECO:0007669"/>
    <property type="project" value="InterPro"/>
</dbReference>
<feature type="domain" description="HTH arsR-type" evidence="4">
    <location>
        <begin position="1"/>
        <end position="95"/>
    </location>
</feature>
<dbReference type="Gene3D" id="1.10.10.10">
    <property type="entry name" value="Winged helix-like DNA-binding domain superfamily/Winged helix DNA-binding domain"/>
    <property type="match status" value="1"/>
</dbReference>
<comment type="caution">
    <text evidence="5">The sequence shown here is derived from an EMBL/GenBank/DDBJ whole genome shotgun (WGS) entry which is preliminary data.</text>
</comment>
<evidence type="ECO:0000259" key="4">
    <source>
        <dbReference type="PROSITE" id="PS50987"/>
    </source>
</evidence>
<proteinExistence type="predicted"/>